<sequence>MEGENRRRFSRVNIQWAARLDFGIMEYKRFVDNVSLSGFHIEGDFKQKTNDLCIIKLTPSGLLHTVEAVRAIGTVSRISETGMAMEFLSMKLDSFFFLETTLLYKAIDPGALGREFIWNNSLDFEGDIVYFRPYHMKQWDIKHLSNFFLRKK</sequence>
<dbReference type="Gene3D" id="2.40.10.220">
    <property type="entry name" value="predicted glycosyltransferase like domains"/>
    <property type="match status" value="1"/>
</dbReference>
<evidence type="ECO:0008006" key="3">
    <source>
        <dbReference type="Google" id="ProtNLM"/>
    </source>
</evidence>
<proteinExistence type="predicted"/>
<accession>A0A3S3R4A3</accession>
<dbReference type="EMBL" id="MTKO01000105">
    <property type="protein sequence ID" value="RWX43943.1"/>
    <property type="molecule type" value="Genomic_DNA"/>
</dbReference>
<dbReference type="Proteomes" id="UP000287853">
    <property type="component" value="Unassembled WGS sequence"/>
</dbReference>
<evidence type="ECO:0000313" key="2">
    <source>
        <dbReference type="Proteomes" id="UP000287853"/>
    </source>
</evidence>
<evidence type="ECO:0000313" key="1">
    <source>
        <dbReference type="EMBL" id="RWX43943.1"/>
    </source>
</evidence>
<name>A0A3S3R4A3_9BACT</name>
<organism evidence="1 2">
    <name type="scientific">Candidatus Electrothrix aarhusensis</name>
    <dbReference type="NCBI Taxonomy" id="1859131"/>
    <lineage>
        <taxon>Bacteria</taxon>
        <taxon>Pseudomonadati</taxon>
        <taxon>Thermodesulfobacteriota</taxon>
        <taxon>Desulfobulbia</taxon>
        <taxon>Desulfobulbales</taxon>
        <taxon>Desulfobulbaceae</taxon>
        <taxon>Candidatus Electrothrix</taxon>
    </lineage>
</organism>
<reference evidence="1 2" key="1">
    <citation type="submission" date="2017-01" db="EMBL/GenBank/DDBJ databases">
        <title>The cable genome- insights into the physiology and evolution of filamentous bacteria capable of sulfide oxidation via long distance electron transfer.</title>
        <authorList>
            <person name="Schreiber L."/>
            <person name="Bjerg J.T."/>
            <person name="Boggild A."/>
            <person name="Van De Vossenberg J."/>
            <person name="Meysman F."/>
            <person name="Nielsen L.P."/>
            <person name="Schramm A."/>
            <person name="Kjeldsen K.U."/>
        </authorList>
    </citation>
    <scope>NUCLEOTIDE SEQUENCE [LARGE SCALE GENOMIC DNA]</scope>
    <source>
        <strain evidence="1">MCF</strain>
    </source>
</reference>
<protein>
    <recommendedName>
        <fullName evidence="3">PilZ domain-containing protein</fullName>
    </recommendedName>
</protein>
<gene>
    <name evidence="1" type="ORF">H206_03143</name>
</gene>
<dbReference type="SUPFAM" id="SSF141371">
    <property type="entry name" value="PilZ domain-like"/>
    <property type="match status" value="1"/>
</dbReference>
<comment type="caution">
    <text evidence="1">The sequence shown here is derived from an EMBL/GenBank/DDBJ whole genome shotgun (WGS) entry which is preliminary data.</text>
</comment>
<keyword evidence="2" id="KW-1185">Reference proteome</keyword>
<dbReference type="AlphaFoldDB" id="A0A3S3R4A3"/>